<evidence type="ECO:0000256" key="1">
    <source>
        <dbReference type="SAM" id="Phobius"/>
    </source>
</evidence>
<evidence type="ECO:0000313" key="2">
    <source>
        <dbReference type="EMBL" id="KAG5583749.1"/>
    </source>
</evidence>
<gene>
    <name evidence="2" type="ORF">H5410_044183</name>
</gene>
<accession>A0A9J5X8E5</accession>
<name>A0A9J5X8E5_SOLCO</name>
<sequence>MKDCKFMTVPQKKSLAFQERGQVNLREQNRISEDTKVFYQSKEKKMSQPVISDKISFFFLSFFLSFFSAQSYSSMEDNRIYFNAGFKSFDITRWSDSKES</sequence>
<dbReference type="EMBL" id="JACXVP010000009">
    <property type="protein sequence ID" value="KAG5583749.1"/>
    <property type="molecule type" value="Genomic_DNA"/>
</dbReference>
<keyword evidence="1" id="KW-0812">Transmembrane</keyword>
<dbReference type="Proteomes" id="UP000824120">
    <property type="component" value="Chromosome 9"/>
</dbReference>
<keyword evidence="1" id="KW-0472">Membrane</keyword>
<proteinExistence type="predicted"/>
<dbReference type="AlphaFoldDB" id="A0A9J5X8E5"/>
<keyword evidence="3" id="KW-1185">Reference proteome</keyword>
<keyword evidence="1" id="KW-1133">Transmembrane helix</keyword>
<organism evidence="2 3">
    <name type="scientific">Solanum commersonii</name>
    <name type="common">Commerson's wild potato</name>
    <name type="synonym">Commerson's nightshade</name>
    <dbReference type="NCBI Taxonomy" id="4109"/>
    <lineage>
        <taxon>Eukaryota</taxon>
        <taxon>Viridiplantae</taxon>
        <taxon>Streptophyta</taxon>
        <taxon>Embryophyta</taxon>
        <taxon>Tracheophyta</taxon>
        <taxon>Spermatophyta</taxon>
        <taxon>Magnoliopsida</taxon>
        <taxon>eudicotyledons</taxon>
        <taxon>Gunneridae</taxon>
        <taxon>Pentapetalae</taxon>
        <taxon>asterids</taxon>
        <taxon>lamiids</taxon>
        <taxon>Solanales</taxon>
        <taxon>Solanaceae</taxon>
        <taxon>Solanoideae</taxon>
        <taxon>Solaneae</taxon>
        <taxon>Solanum</taxon>
    </lineage>
</organism>
<comment type="caution">
    <text evidence="2">The sequence shown here is derived from an EMBL/GenBank/DDBJ whole genome shotgun (WGS) entry which is preliminary data.</text>
</comment>
<reference evidence="2 3" key="1">
    <citation type="submission" date="2020-09" db="EMBL/GenBank/DDBJ databases">
        <title>De no assembly of potato wild relative species, Solanum commersonii.</title>
        <authorList>
            <person name="Cho K."/>
        </authorList>
    </citation>
    <scope>NUCLEOTIDE SEQUENCE [LARGE SCALE GENOMIC DNA]</scope>
    <source>
        <strain evidence="2">LZ3.2</strain>
        <tissue evidence="2">Leaf</tissue>
    </source>
</reference>
<evidence type="ECO:0000313" key="3">
    <source>
        <dbReference type="Proteomes" id="UP000824120"/>
    </source>
</evidence>
<feature type="transmembrane region" description="Helical" evidence="1">
    <location>
        <begin position="55"/>
        <end position="73"/>
    </location>
</feature>
<protein>
    <submittedName>
        <fullName evidence="2">Uncharacterized protein</fullName>
    </submittedName>
</protein>